<dbReference type="KEGG" id="mgm:Mmc1_1948"/>
<organism evidence="3 4">
    <name type="scientific">Magnetococcus marinus (strain ATCC BAA-1437 / JCM 17883 / MC-1)</name>
    <dbReference type="NCBI Taxonomy" id="156889"/>
    <lineage>
        <taxon>Bacteria</taxon>
        <taxon>Pseudomonadati</taxon>
        <taxon>Pseudomonadota</taxon>
        <taxon>Magnetococcia</taxon>
        <taxon>Magnetococcales</taxon>
        <taxon>Magnetococcaceae</taxon>
        <taxon>Magnetococcus</taxon>
    </lineage>
</organism>
<feature type="region of interest" description="Disordered" evidence="2">
    <location>
        <begin position="183"/>
        <end position="220"/>
    </location>
</feature>
<evidence type="ECO:0008006" key="5">
    <source>
        <dbReference type="Google" id="ProtNLM"/>
    </source>
</evidence>
<sequence>MSNRAQQLDAAAERVKGHRIAYEIPMGTPFWWKRLTRREMAARMRVFRDDGRLRFTRFGVSRDIRKLLAEDEVSPLPTDGSLRNNLFTALDHKLNLLLQGASPPPPQTVVHRLADSAFITGEGMIFKEISPRIEIGDYIEIQFAISVTPPFSSRGYFEVVQITPDTQDEKRYEIVCCYATSTFPEKDAPLPEPEQQPEPSPQPEPAPTPAQLAEQERQKRQAYRVNDDVLFRWRVIREGEFNQIERYYKANNRNFPPLRHDQRFDGCVKLWEEVHVRFRASNPKAHSPLAWLFQQIKLIYLRSNHPQELDFTLEVLKQVLEVAELHATTFNSNRINEILGLLKRKLEFMIKRDQAFIGGDGDGHKKMLDNLLEVEKRIAQVREKLELKENKVATSVHYLSENMNRINLSDADFPEGGEDPNAERLLYPVNISATGIAYRTHKKNLAKGSFAELHIDLSDDGKHIKTWRAFAKLVMIQGPDPSMNYRVASMLLLQPPGMEDAVMAHILRKQRELIAAEKGLL</sequence>
<protein>
    <recommendedName>
        <fullName evidence="5">PilZ domain-containing protein</fullName>
    </recommendedName>
</protein>
<feature type="coiled-coil region" evidence="1">
    <location>
        <begin position="364"/>
        <end position="391"/>
    </location>
</feature>
<gene>
    <name evidence="3" type="ordered locus">Mmc1_1948</name>
</gene>
<reference evidence="3 4" key="2">
    <citation type="journal article" date="2012" name="Int. J. Syst. Evol. Microbiol.">
        <title>Magnetococcus marinus gen. nov., sp. nov., a marine, magnetotactic bacterium that represents a novel lineage (Magnetococcaceae fam. nov.; Magnetococcales ord. nov.) at the base of the Alphaproteobacteria.</title>
        <authorList>
            <person name="Bazylinski D.A."/>
            <person name="Williams T.J."/>
            <person name="Lefevre C.T."/>
            <person name="Berg R.J."/>
            <person name="Zhang C.L."/>
            <person name="Bowser S.S."/>
            <person name="Dean A.J."/>
            <person name="Beveridge T.J."/>
        </authorList>
    </citation>
    <scope>NUCLEOTIDE SEQUENCE [LARGE SCALE GENOMIC DNA]</scope>
    <source>
        <strain evidence="4">ATCC BAA-1437 / JCM 17883 / MC-1</strain>
    </source>
</reference>
<dbReference type="Proteomes" id="UP000002586">
    <property type="component" value="Chromosome"/>
</dbReference>
<feature type="compositionally biased region" description="Pro residues" evidence="2">
    <location>
        <begin position="190"/>
        <end position="208"/>
    </location>
</feature>
<dbReference type="EMBL" id="CP000471">
    <property type="protein sequence ID" value="ABK44456.1"/>
    <property type="molecule type" value="Genomic_DNA"/>
</dbReference>
<reference evidence="4" key="1">
    <citation type="journal article" date="2009" name="Appl. Environ. Microbiol.">
        <title>Complete genome sequence of the chemolithoautotrophic marine magnetotactic coccus strain MC-1.</title>
        <authorList>
            <person name="Schubbe S."/>
            <person name="Williams T.J."/>
            <person name="Xie G."/>
            <person name="Kiss H.E."/>
            <person name="Brettin T.S."/>
            <person name="Martinez D."/>
            <person name="Ross C.A."/>
            <person name="Schuler D."/>
            <person name="Cox B.L."/>
            <person name="Nealson K.H."/>
            <person name="Bazylinski D.A."/>
        </authorList>
    </citation>
    <scope>NUCLEOTIDE SEQUENCE [LARGE SCALE GENOMIC DNA]</scope>
    <source>
        <strain evidence="4">ATCC BAA-1437 / JCM 17883 / MC-1</strain>
    </source>
</reference>
<evidence type="ECO:0000256" key="1">
    <source>
        <dbReference type="SAM" id="Coils"/>
    </source>
</evidence>
<evidence type="ECO:0000256" key="2">
    <source>
        <dbReference type="SAM" id="MobiDB-lite"/>
    </source>
</evidence>
<dbReference type="OrthoDB" id="9833058at2"/>
<dbReference type="HOGENOM" id="CLU_522531_0_0_5"/>
<proteinExistence type="predicted"/>
<keyword evidence="4" id="KW-1185">Reference proteome</keyword>
<dbReference type="AlphaFoldDB" id="A0L913"/>
<dbReference type="RefSeq" id="WP_011713600.1">
    <property type="nucleotide sequence ID" value="NC_008576.1"/>
</dbReference>
<evidence type="ECO:0000313" key="3">
    <source>
        <dbReference type="EMBL" id="ABK44456.1"/>
    </source>
</evidence>
<keyword evidence="1" id="KW-0175">Coiled coil</keyword>
<accession>A0L913</accession>
<evidence type="ECO:0000313" key="4">
    <source>
        <dbReference type="Proteomes" id="UP000002586"/>
    </source>
</evidence>
<name>A0L913_MAGMM</name>